<dbReference type="EMBL" id="FNBG01000001">
    <property type="protein sequence ID" value="SDE70217.1"/>
    <property type="molecule type" value="Genomic_DNA"/>
</dbReference>
<name>A0A1G7F2V0_9BACL</name>
<gene>
    <name evidence="1" type="ORF">SAMN04488542_101443</name>
</gene>
<reference evidence="1 2" key="1">
    <citation type="submission" date="2016-10" db="EMBL/GenBank/DDBJ databases">
        <authorList>
            <person name="de Groot N.N."/>
        </authorList>
    </citation>
    <scope>NUCLEOTIDE SEQUENCE [LARGE SCALE GENOMIC DNA]</scope>
    <source>
        <strain evidence="1 2">DSM 28129</strain>
    </source>
</reference>
<dbReference type="OrthoDB" id="9813147at2"/>
<dbReference type="InterPro" id="IPR014721">
    <property type="entry name" value="Ribsml_uS5_D2-typ_fold_subgr"/>
</dbReference>
<protein>
    <submittedName>
        <fullName evidence="1">Subunit ChlI of Mg-chelatase</fullName>
    </submittedName>
</protein>
<dbReference type="Proteomes" id="UP000198972">
    <property type="component" value="Unassembled WGS sequence"/>
</dbReference>
<dbReference type="AlphaFoldDB" id="A0A1G7F2V0"/>
<dbReference type="SUPFAM" id="SSF54211">
    <property type="entry name" value="Ribosomal protein S5 domain 2-like"/>
    <property type="match status" value="1"/>
</dbReference>
<evidence type="ECO:0000313" key="1">
    <source>
        <dbReference type="EMBL" id="SDE70217.1"/>
    </source>
</evidence>
<accession>A0A1G7F2V0</accession>
<dbReference type="Pfam" id="PF13541">
    <property type="entry name" value="ChlI"/>
    <property type="match status" value="1"/>
</dbReference>
<keyword evidence="2" id="KW-1185">Reference proteome</keyword>
<proteinExistence type="predicted"/>
<dbReference type="Gene3D" id="3.30.230.10">
    <property type="match status" value="1"/>
</dbReference>
<dbReference type="STRING" id="670482.SAMN04488542_101443"/>
<evidence type="ECO:0000313" key="2">
    <source>
        <dbReference type="Proteomes" id="UP000198972"/>
    </source>
</evidence>
<organism evidence="1 2">
    <name type="scientific">Fontibacillus panacisegetis</name>
    <dbReference type="NCBI Taxonomy" id="670482"/>
    <lineage>
        <taxon>Bacteria</taxon>
        <taxon>Bacillati</taxon>
        <taxon>Bacillota</taxon>
        <taxon>Bacilli</taxon>
        <taxon>Bacillales</taxon>
        <taxon>Paenibacillaceae</taxon>
        <taxon>Fontibacillus</taxon>
    </lineage>
</organism>
<dbReference type="InterPro" id="IPR020568">
    <property type="entry name" value="Ribosomal_Su5_D2-typ_SF"/>
</dbReference>
<sequence>MYGKLYSACIYGIDGILIEVEVDLANGIPQTTVVGLPDSAVREAVERVRAAIKNCGFSFPLQRVTINLAPADLRKEGSAFDLAIALGLLTASGQVTLPENDHLLIIGELSLDGTVRPVPGVLSMVDLALRHGFHAVLVSADNAEEAALLDGIKVYSLRHLGDLTSKSPEQEELVEKPLQINLKSLEYHQSSTTFPHKQSEHPSLKKIKLLEPDHQYPQQKTQEDYRDVFGQRHIKRALTIAAAGMHNIIPTVYYESSIPKARISLKQRIKNLQIHWI</sequence>